<dbReference type="Gene3D" id="2.40.170.20">
    <property type="entry name" value="TonB-dependent receptor, beta-barrel domain"/>
    <property type="match status" value="1"/>
</dbReference>
<dbReference type="InterPro" id="IPR008969">
    <property type="entry name" value="CarboxyPept-like_regulatory"/>
</dbReference>
<dbReference type="PANTHER" id="PTHR40980:SF4">
    <property type="entry name" value="TONB-DEPENDENT RECEPTOR-LIKE BETA-BARREL DOMAIN-CONTAINING PROTEIN"/>
    <property type="match status" value="1"/>
</dbReference>
<keyword evidence="6" id="KW-0675">Receptor</keyword>
<evidence type="ECO:0000259" key="4">
    <source>
        <dbReference type="Pfam" id="PF07715"/>
    </source>
</evidence>
<accession>A0ABU7I4Z5</accession>
<dbReference type="Pfam" id="PF13715">
    <property type="entry name" value="CarbopepD_reg_2"/>
    <property type="match status" value="1"/>
</dbReference>
<feature type="domain" description="TonB-dependent receptor plug" evidence="4">
    <location>
        <begin position="151"/>
        <end position="230"/>
    </location>
</feature>
<dbReference type="Gene3D" id="2.60.40.1120">
    <property type="entry name" value="Carboxypeptidase-like, regulatory domain"/>
    <property type="match status" value="1"/>
</dbReference>
<dbReference type="EMBL" id="JAZDQT010000001">
    <property type="protein sequence ID" value="MEE1944540.1"/>
    <property type="molecule type" value="Genomic_DNA"/>
</dbReference>
<comment type="subcellular location">
    <subcellularLocation>
        <location evidence="1">Cell outer membrane</location>
    </subcellularLocation>
</comment>
<dbReference type="Pfam" id="PF14905">
    <property type="entry name" value="OMP_b-brl_3"/>
    <property type="match status" value="1"/>
</dbReference>
<dbReference type="PANTHER" id="PTHR40980">
    <property type="entry name" value="PLUG DOMAIN-CONTAINING PROTEIN"/>
    <property type="match status" value="1"/>
</dbReference>
<feature type="domain" description="Outer membrane protein beta-barrel" evidence="5">
    <location>
        <begin position="398"/>
        <end position="806"/>
    </location>
</feature>
<evidence type="ECO:0000256" key="3">
    <source>
        <dbReference type="ARBA" id="ARBA00023237"/>
    </source>
</evidence>
<evidence type="ECO:0000313" key="7">
    <source>
        <dbReference type="Proteomes" id="UP001336835"/>
    </source>
</evidence>
<protein>
    <submittedName>
        <fullName evidence="6">TonB-dependent receptor</fullName>
    </submittedName>
</protein>
<dbReference type="SUPFAM" id="SSF49464">
    <property type="entry name" value="Carboxypeptidase regulatory domain-like"/>
    <property type="match status" value="1"/>
</dbReference>
<comment type="caution">
    <text evidence="6">The sequence shown here is derived from an EMBL/GenBank/DDBJ whole genome shotgun (WGS) entry which is preliminary data.</text>
</comment>
<evidence type="ECO:0000259" key="5">
    <source>
        <dbReference type="Pfam" id="PF14905"/>
    </source>
</evidence>
<proteinExistence type="predicted"/>
<dbReference type="Proteomes" id="UP001336835">
    <property type="component" value="Unassembled WGS sequence"/>
</dbReference>
<evidence type="ECO:0000313" key="6">
    <source>
        <dbReference type="EMBL" id="MEE1944540.1"/>
    </source>
</evidence>
<dbReference type="Gene3D" id="2.170.130.10">
    <property type="entry name" value="TonB-dependent receptor, plug domain"/>
    <property type="match status" value="1"/>
</dbReference>
<keyword evidence="2" id="KW-0472">Membrane</keyword>
<evidence type="ECO:0000256" key="1">
    <source>
        <dbReference type="ARBA" id="ARBA00004442"/>
    </source>
</evidence>
<dbReference type="RefSeq" id="WP_330106908.1">
    <property type="nucleotide sequence ID" value="NZ_JAZDQT010000001.1"/>
</dbReference>
<gene>
    <name evidence="6" type="ORF">VRU48_05435</name>
</gene>
<dbReference type="SUPFAM" id="SSF56935">
    <property type="entry name" value="Porins"/>
    <property type="match status" value="1"/>
</dbReference>
<evidence type="ECO:0000256" key="2">
    <source>
        <dbReference type="ARBA" id="ARBA00023136"/>
    </source>
</evidence>
<reference evidence="6 7" key="1">
    <citation type="submission" date="2024-01" db="EMBL/GenBank/DDBJ databases">
        <title>Pedobacter sp. nov., isolated from fresh soil.</title>
        <authorList>
            <person name="Le N.T.T."/>
        </authorList>
    </citation>
    <scope>NUCLEOTIDE SEQUENCE [LARGE SCALE GENOMIC DNA]</scope>
    <source>
        <strain evidence="6 7">KR3-3</strain>
    </source>
</reference>
<dbReference type="InterPro" id="IPR041700">
    <property type="entry name" value="OMP_b-brl_3"/>
</dbReference>
<dbReference type="InterPro" id="IPR036942">
    <property type="entry name" value="Beta-barrel_TonB_sf"/>
</dbReference>
<dbReference type="Pfam" id="PF07715">
    <property type="entry name" value="Plug"/>
    <property type="match status" value="1"/>
</dbReference>
<organism evidence="6 7">
    <name type="scientific">Pedobacter albus</name>
    <dbReference type="NCBI Taxonomy" id="3113905"/>
    <lineage>
        <taxon>Bacteria</taxon>
        <taxon>Pseudomonadati</taxon>
        <taxon>Bacteroidota</taxon>
        <taxon>Sphingobacteriia</taxon>
        <taxon>Sphingobacteriales</taxon>
        <taxon>Sphingobacteriaceae</taxon>
        <taxon>Pedobacter</taxon>
    </lineage>
</organism>
<name>A0ABU7I4Z5_9SPHI</name>
<keyword evidence="3" id="KW-0998">Cell outer membrane</keyword>
<dbReference type="InterPro" id="IPR012910">
    <property type="entry name" value="Plug_dom"/>
</dbReference>
<keyword evidence="7" id="KW-1185">Reference proteome</keyword>
<sequence>MTNFKKNAFFILFLVFGSVMEVEAQTFKATISGLLKEGKSKKIIPYGNIVVKTKLEQRFVTGTISDEEGRFKLADLPAGHYTLEISSVGHVKKTHDITVGTLSAFLDLGDILVDEDTKSLNTVTIVGQANTDGLSDKMDKKTFTLSNNVAQSGGSVLQAMQNLPGVTVQDGKIQLRGNDKVAVLVDGKQNAMTGFGTQTSLDNIPASAIERIEIINNPSAKYDANGNAGIINIVYKKNKQEGFNGKVGLTTGLGALWVRQENLPGIRPQYTATPKINPSVSLNYRKNKLNTFLQGDWLYTQTLNRNEFATRTYSDGTLINQQVKRNRTTTYTTAKTGVDWNPDEQNSLTVAGYFNREKIIDRGDIPYFNGDFSQRLRLWQFLEDEVKYTATGSVSYQHKFKQPGHLLNAGFNYTWHREDEKYFFTNNMPTFTGEDSFKLLSDEHVADLNVDYIRPLKQGRVEMGLKFRRRTIPTNMEFFPGLNSPIDVNAGGWADYKETIPAVYANYVFETNRFEVEAGLRFEYVKVQYDVNPNHNTYQSDGYDYARPFPNLRLAYKLNDNNKLSVFFNRRVDRPNEVDIRIFPKYDEPELLKVGNPTLRPQFTNTVELGYRLNWKKGSLYTSLYHKMIDATITRIATQVPGSTILYNIFQNAGKSYQTGAEVTWQQELSPWYSFNASATVYQNKINAFSITNKYPVPTVYTMPEESLTSGNVKLNNLFKLRKQLQIQLSGVYLAKDIVPQGTIGSRFSVDLGIKQQLQKGKGELFLNGTDLFNTLKTKREIIGNGFTLKSTDYLETQVFRLGYSYKF</sequence>
<dbReference type="InterPro" id="IPR037066">
    <property type="entry name" value="Plug_dom_sf"/>
</dbReference>